<keyword evidence="1" id="KW-1133">Transmembrane helix</keyword>
<feature type="transmembrane region" description="Helical" evidence="1">
    <location>
        <begin position="230"/>
        <end position="249"/>
    </location>
</feature>
<feature type="transmembrane region" description="Helical" evidence="1">
    <location>
        <begin position="372"/>
        <end position="391"/>
    </location>
</feature>
<accession>A0A7W7ZDS6</accession>
<organism evidence="2 3">
    <name type="scientific">Granulicella aggregans</name>
    <dbReference type="NCBI Taxonomy" id="474949"/>
    <lineage>
        <taxon>Bacteria</taxon>
        <taxon>Pseudomonadati</taxon>
        <taxon>Acidobacteriota</taxon>
        <taxon>Terriglobia</taxon>
        <taxon>Terriglobales</taxon>
        <taxon>Acidobacteriaceae</taxon>
        <taxon>Granulicella</taxon>
    </lineage>
</organism>
<proteinExistence type="predicted"/>
<dbReference type="Proteomes" id="UP000540989">
    <property type="component" value="Unassembled WGS sequence"/>
</dbReference>
<protein>
    <recommendedName>
        <fullName evidence="4">4-amino-4-deoxy-L-arabinose transferase-like glycosyltransferase</fullName>
    </recommendedName>
</protein>
<feature type="transmembrane region" description="Helical" evidence="1">
    <location>
        <begin position="346"/>
        <end position="365"/>
    </location>
</feature>
<feature type="transmembrane region" description="Helical" evidence="1">
    <location>
        <begin position="114"/>
        <end position="132"/>
    </location>
</feature>
<evidence type="ECO:0000256" key="1">
    <source>
        <dbReference type="SAM" id="Phobius"/>
    </source>
</evidence>
<gene>
    <name evidence="2" type="ORF">HDF16_002589</name>
</gene>
<comment type="caution">
    <text evidence="2">The sequence shown here is derived from an EMBL/GenBank/DDBJ whole genome shotgun (WGS) entry which is preliminary data.</text>
</comment>
<evidence type="ECO:0000313" key="2">
    <source>
        <dbReference type="EMBL" id="MBB5057883.1"/>
    </source>
</evidence>
<evidence type="ECO:0008006" key="4">
    <source>
        <dbReference type="Google" id="ProtNLM"/>
    </source>
</evidence>
<dbReference type="EMBL" id="JACHIP010000003">
    <property type="protein sequence ID" value="MBB5057883.1"/>
    <property type="molecule type" value="Genomic_DNA"/>
</dbReference>
<name>A0A7W7ZDS6_9BACT</name>
<keyword evidence="3" id="KW-1185">Reference proteome</keyword>
<dbReference type="AlphaFoldDB" id="A0A7W7ZDS6"/>
<feature type="transmembrane region" description="Helical" evidence="1">
    <location>
        <begin position="308"/>
        <end position="326"/>
    </location>
</feature>
<feature type="transmembrane region" description="Helical" evidence="1">
    <location>
        <begin position="144"/>
        <end position="168"/>
    </location>
</feature>
<reference evidence="2 3" key="1">
    <citation type="submission" date="2020-08" db="EMBL/GenBank/DDBJ databases">
        <title>Genomic Encyclopedia of Type Strains, Phase IV (KMG-V): Genome sequencing to study the core and pangenomes of soil and plant-associated prokaryotes.</title>
        <authorList>
            <person name="Whitman W."/>
        </authorList>
    </citation>
    <scope>NUCLEOTIDE SEQUENCE [LARGE SCALE GENOMIC DNA]</scope>
    <source>
        <strain evidence="2 3">M8UP14</strain>
    </source>
</reference>
<evidence type="ECO:0000313" key="3">
    <source>
        <dbReference type="Proteomes" id="UP000540989"/>
    </source>
</evidence>
<sequence length="526" mass="57567">MPSVTVQAASTLEIKEIAVATQSHDEVSPPPLRSLSRGVQRAGTILALTLLAILVDGYHPYSEDAGIYVASLKQLASAGMYPVSGAFIAPYVRLSLFSHFGAWLLRMLHLPLEAVLFQIHIATVFLLLYGSYEIARRCFRSHRAAWGGTLLVALCLCVPVAGTSLSIADPYLTGRSFSTPFTLFAICAALDKSIWRMCLFLLLAAIFHPLMGAYAIGFLLVLWTVESRSWLRIGAVAAVSLLAAAFVQFSRDSDSESPAHLAAVATRTYFFLSEWRWYELLGIVAPLALLSSYALWQKNRSQSAGPALVTASVVMGLISLSISVAFCHPQAISQSIAALQPLRPFLFIYLVLFLVLGGLVGEFLLQSSVWRWLALTIVLGASLGYVQHTVYPGSPQVELPGVATHNPWHQAFNWVRSSTPRDAIFALDANYIDAPAEDSLGFRAVAERDSLADRSKDGGAAAVFPQLADRWLTEQTATTNLNLITDAERLRRLSPFHVSWIVLNHDARTSFLCPFTNEAVKVCQLR</sequence>
<feature type="transmembrane region" description="Helical" evidence="1">
    <location>
        <begin position="75"/>
        <end position="94"/>
    </location>
</feature>
<dbReference type="RefSeq" id="WP_184217050.1">
    <property type="nucleotide sequence ID" value="NZ_JACHIP010000003.1"/>
</dbReference>
<keyword evidence="1" id="KW-0472">Membrane</keyword>
<keyword evidence="1" id="KW-0812">Transmembrane</keyword>
<feature type="transmembrane region" description="Helical" evidence="1">
    <location>
        <begin position="277"/>
        <end position="296"/>
    </location>
</feature>
<feature type="transmembrane region" description="Helical" evidence="1">
    <location>
        <begin position="199"/>
        <end position="223"/>
    </location>
</feature>